<gene>
    <name evidence="1" type="ORF">GEM_1244</name>
</gene>
<evidence type="ECO:0000313" key="2">
    <source>
        <dbReference type="Proteomes" id="UP000032866"/>
    </source>
</evidence>
<accession>A0A9W3JYH6</accession>
<dbReference type="KEGG" id="bct:GEM_1244"/>
<reference evidence="1 2" key="1">
    <citation type="journal article" date="2012" name="J. Bacteriol.">
        <title>Complete Genome Sequence of Burkholderia sp. Strain GG4, a Betaproteobacterium That Reduces 3-Oxo-N-Acylhomoserine Lactones and Produces Different N-Acylhomoserine Lactones.</title>
        <authorList>
            <person name="Hong K.W."/>
            <person name="Koh C.L."/>
            <person name="Sam C.K."/>
            <person name="Yin W.F."/>
            <person name="Chan K.G."/>
        </authorList>
    </citation>
    <scope>NUCLEOTIDE SEQUENCE [LARGE SCALE GENOMIC DNA]</scope>
    <source>
        <strain evidence="1 2">GG4</strain>
    </source>
</reference>
<dbReference type="AlphaFoldDB" id="A0A9W3JYH6"/>
<protein>
    <submittedName>
        <fullName evidence="1">Uncharacterized protein</fullName>
    </submittedName>
</protein>
<name>A0A9W3JYH6_BURCE</name>
<dbReference type="Proteomes" id="UP000032866">
    <property type="component" value="Chromosome 1"/>
</dbReference>
<sequence length="41" mass="4189">MGVVMRAALAAGVLAFVAWCGATYFDSGVALALLEHAAFCN</sequence>
<evidence type="ECO:0000313" key="1">
    <source>
        <dbReference type="EMBL" id="AFQ47682.1"/>
    </source>
</evidence>
<organism evidence="1 2">
    <name type="scientific">Burkholderia cepacia GG4</name>
    <dbReference type="NCBI Taxonomy" id="1009846"/>
    <lineage>
        <taxon>Bacteria</taxon>
        <taxon>Pseudomonadati</taxon>
        <taxon>Pseudomonadota</taxon>
        <taxon>Betaproteobacteria</taxon>
        <taxon>Burkholderiales</taxon>
        <taxon>Burkholderiaceae</taxon>
        <taxon>Burkholderia</taxon>
        <taxon>Burkholderia cepacia complex</taxon>
    </lineage>
</organism>
<dbReference type="RefSeq" id="WP_014896573.1">
    <property type="nucleotide sequence ID" value="NC_018513.1"/>
</dbReference>
<proteinExistence type="predicted"/>
<dbReference type="EMBL" id="CP003774">
    <property type="protein sequence ID" value="AFQ47682.1"/>
    <property type="molecule type" value="Genomic_DNA"/>
</dbReference>